<dbReference type="AlphaFoldDB" id="A0A8J7UH34"/>
<organism evidence="1 2">
    <name type="scientific">Tianweitania sediminis</name>
    <dbReference type="NCBI Taxonomy" id="1502156"/>
    <lineage>
        <taxon>Bacteria</taxon>
        <taxon>Pseudomonadati</taxon>
        <taxon>Pseudomonadota</taxon>
        <taxon>Alphaproteobacteria</taxon>
        <taxon>Hyphomicrobiales</taxon>
        <taxon>Phyllobacteriaceae</taxon>
        <taxon>Tianweitania</taxon>
    </lineage>
</organism>
<proteinExistence type="predicted"/>
<dbReference type="Proteomes" id="UP000666240">
    <property type="component" value="Unassembled WGS sequence"/>
</dbReference>
<name>A0A8J7UH34_9HYPH</name>
<evidence type="ECO:0000313" key="1">
    <source>
        <dbReference type="EMBL" id="MBP0438784.1"/>
    </source>
</evidence>
<sequence>MIFGGFETVVAPQQASEPAGYVDGFVLPIETGELDRFRTLVQESAALWTELGALSMGEAVADDAPVGELTSFPRSVQLKEGETVGFAFLTYRSRAHRDEVAARMTADKRSEMMQNLPVDRKRMFFGGFRPIVQA</sequence>
<dbReference type="Pfam" id="PF07237">
    <property type="entry name" value="DUF1428"/>
    <property type="match status" value="1"/>
</dbReference>
<comment type="caution">
    <text evidence="1">The sequence shown here is derived from an EMBL/GenBank/DDBJ whole genome shotgun (WGS) entry which is preliminary data.</text>
</comment>
<dbReference type="EMBL" id="JAGIYY010000002">
    <property type="protein sequence ID" value="MBP0438784.1"/>
    <property type="molecule type" value="Genomic_DNA"/>
</dbReference>
<protein>
    <submittedName>
        <fullName evidence="1">DUF1428 domain-containing protein</fullName>
    </submittedName>
</protein>
<dbReference type="SUPFAM" id="SSF54909">
    <property type="entry name" value="Dimeric alpha+beta barrel"/>
    <property type="match status" value="1"/>
</dbReference>
<dbReference type="InterPro" id="IPR011008">
    <property type="entry name" value="Dimeric_a/b-barrel"/>
</dbReference>
<keyword evidence="2" id="KW-1185">Reference proteome</keyword>
<reference evidence="1" key="1">
    <citation type="submission" date="2021-03" db="EMBL/GenBank/DDBJ databases">
        <title>Genome sequencing and assembly of Tianweitania sediminis.</title>
        <authorList>
            <person name="Chhetri G."/>
        </authorList>
    </citation>
    <scope>NUCLEOTIDE SEQUENCE</scope>
    <source>
        <strain evidence="1">Z8</strain>
    </source>
</reference>
<dbReference type="InterPro" id="IPR009874">
    <property type="entry name" value="DUF1428"/>
</dbReference>
<accession>A0A8J7UH34</accession>
<dbReference type="PIRSF" id="PIRSF007028">
    <property type="entry name" value="UCP007028"/>
    <property type="match status" value="1"/>
</dbReference>
<dbReference type="Gene3D" id="3.30.70.100">
    <property type="match status" value="1"/>
</dbReference>
<gene>
    <name evidence="1" type="ORF">J5Y06_09000</name>
</gene>
<evidence type="ECO:0000313" key="2">
    <source>
        <dbReference type="Proteomes" id="UP000666240"/>
    </source>
</evidence>